<dbReference type="EMBL" id="UINC01215626">
    <property type="protein sequence ID" value="SVE41402.1"/>
    <property type="molecule type" value="Genomic_DNA"/>
</dbReference>
<name>A0A383DAA3_9ZZZZ</name>
<proteinExistence type="predicted"/>
<dbReference type="Pfam" id="PF23790">
    <property type="entry name" value="Kyano_Gp96"/>
    <property type="match status" value="1"/>
</dbReference>
<protein>
    <submittedName>
        <fullName evidence="2">Uncharacterized protein</fullName>
    </submittedName>
</protein>
<evidence type="ECO:0000313" key="2">
    <source>
        <dbReference type="EMBL" id="SVE41402.1"/>
    </source>
</evidence>
<sequence length="118" mass="13305">MRKVTRNIVEAFYKGEAKSSGNTCTDGNNLWLHGNKIAEKDELGNLLITNAGFETTTTKERLNGLLELGGFVPFPAPYIYQKNFTWYFSVGQRTLEFPCNGWLSVESEINKAAKHEVQ</sequence>
<dbReference type="EMBL" id="UINC01144894">
    <property type="protein sequence ID" value="SVD34697.1"/>
    <property type="molecule type" value="Genomic_DNA"/>
</dbReference>
<organism evidence="2">
    <name type="scientific">marine metagenome</name>
    <dbReference type="NCBI Taxonomy" id="408172"/>
    <lineage>
        <taxon>unclassified sequences</taxon>
        <taxon>metagenomes</taxon>
        <taxon>ecological metagenomes</taxon>
    </lineage>
</organism>
<dbReference type="AlphaFoldDB" id="A0A383DAA3"/>
<reference evidence="2" key="1">
    <citation type="submission" date="2018-05" db="EMBL/GenBank/DDBJ databases">
        <authorList>
            <person name="Lanie J.A."/>
            <person name="Ng W.-L."/>
            <person name="Kazmierczak K.M."/>
            <person name="Andrzejewski T.M."/>
            <person name="Davidsen T.M."/>
            <person name="Wayne K.J."/>
            <person name="Tettelin H."/>
            <person name="Glass J.I."/>
            <person name="Rusch D."/>
            <person name="Podicherti R."/>
            <person name="Tsui H.-C.T."/>
            <person name="Winkler M.E."/>
        </authorList>
    </citation>
    <scope>NUCLEOTIDE SEQUENCE</scope>
</reference>
<gene>
    <name evidence="1" type="ORF">METZ01_LOCUS387551</name>
    <name evidence="2" type="ORF">METZ01_LOCUS494256</name>
</gene>
<accession>A0A383DAA3</accession>
<dbReference type="InterPro" id="IPR057004">
    <property type="entry name" value="Gp90-like"/>
</dbReference>
<evidence type="ECO:0000313" key="1">
    <source>
        <dbReference type="EMBL" id="SVD34697.1"/>
    </source>
</evidence>